<dbReference type="GO" id="GO:0005990">
    <property type="term" value="P:lactose catabolic process"/>
    <property type="evidence" value="ECO:0007669"/>
    <property type="project" value="TreeGrafter"/>
</dbReference>
<dbReference type="InterPro" id="IPR050347">
    <property type="entry name" value="Bact_Beta-galactosidase"/>
</dbReference>
<dbReference type="PANTHER" id="PTHR46323">
    <property type="entry name" value="BETA-GALACTOSIDASE"/>
    <property type="match status" value="1"/>
</dbReference>
<dbReference type="PRINTS" id="PR00132">
    <property type="entry name" value="GLHYDRLASE2"/>
</dbReference>
<feature type="domain" description="Beta galactosidase small chain/" evidence="9">
    <location>
        <begin position="757"/>
        <end position="1026"/>
    </location>
</feature>
<dbReference type="InterPro" id="IPR011013">
    <property type="entry name" value="Gal_mutarotase_sf_dom"/>
</dbReference>
<gene>
    <name evidence="10" type="ORF">EubceDRAFT1_1877</name>
</gene>
<dbReference type="InterPro" id="IPR006102">
    <property type="entry name" value="Ig-like_GH2"/>
</dbReference>
<dbReference type="AlphaFoldDB" id="I5AV29"/>
<dbReference type="SUPFAM" id="SSF49303">
    <property type="entry name" value="beta-Galactosidase/glucuronidase domain"/>
    <property type="match status" value="2"/>
</dbReference>
<dbReference type="GO" id="GO:0009341">
    <property type="term" value="C:beta-galactosidase complex"/>
    <property type="evidence" value="ECO:0007669"/>
    <property type="project" value="InterPro"/>
</dbReference>
<evidence type="ECO:0000256" key="8">
    <source>
        <dbReference type="RuleBase" id="RU361154"/>
    </source>
</evidence>
<evidence type="ECO:0000256" key="2">
    <source>
        <dbReference type="ARBA" id="ARBA00007401"/>
    </source>
</evidence>
<evidence type="ECO:0000256" key="6">
    <source>
        <dbReference type="ARBA" id="ARBA00023295"/>
    </source>
</evidence>
<evidence type="ECO:0000256" key="7">
    <source>
        <dbReference type="ARBA" id="ARBA00032230"/>
    </source>
</evidence>
<dbReference type="SUPFAM" id="SSF49785">
    <property type="entry name" value="Galactose-binding domain-like"/>
    <property type="match status" value="1"/>
</dbReference>
<accession>I5AV29</accession>
<organism evidence="10 11">
    <name type="scientific">Eubacterium cellulosolvens (strain ATCC 43171 / JCM 9499 / 6)</name>
    <name type="common">Cillobacterium cellulosolvens</name>
    <dbReference type="NCBI Taxonomy" id="633697"/>
    <lineage>
        <taxon>Bacteria</taxon>
        <taxon>Bacillati</taxon>
        <taxon>Bacillota</taxon>
        <taxon>Clostridia</taxon>
        <taxon>Eubacteriales</taxon>
        <taxon>Eubacteriaceae</taxon>
        <taxon>Eubacterium</taxon>
    </lineage>
</organism>
<dbReference type="InterPro" id="IPR004199">
    <property type="entry name" value="B-gal_small/dom_5"/>
</dbReference>
<dbReference type="InterPro" id="IPR036156">
    <property type="entry name" value="Beta-gal/glucu_dom_sf"/>
</dbReference>
<dbReference type="Pfam" id="PF00703">
    <property type="entry name" value="Glyco_hydro_2"/>
    <property type="match status" value="1"/>
</dbReference>
<dbReference type="InterPro" id="IPR017853">
    <property type="entry name" value="GH"/>
</dbReference>
<dbReference type="GO" id="GO:0030246">
    <property type="term" value="F:carbohydrate binding"/>
    <property type="evidence" value="ECO:0007669"/>
    <property type="project" value="InterPro"/>
</dbReference>
<dbReference type="Gene3D" id="2.70.98.10">
    <property type="match status" value="1"/>
</dbReference>
<dbReference type="InterPro" id="IPR032312">
    <property type="entry name" value="LacZ_4"/>
</dbReference>
<dbReference type="Gene3D" id="3.20.20.80">
    <property type="entry name" value="Glycosidases"/>
    <property type="match status" value="1"/>
</dbReference>
<dbReference type="PROSITE" id="PS00608">
    <property type="entry name" value="GLYCOSYL_HYDROL_F2_2"/>
    <property type="match status" value="1"/>
</dbReference>
<dbReference type="GO" id="GO:0004565">
    <property type="term" value="F:beta-galactosidase activity"/>
    <property type="evidence" value="ECO:0007669"/>
    <property type="project" value="UniProtKB-EC"/>
</dbReference>
<dbReference type="eggNOG" id="COG3250">
    <property type="taxonomic scope" value="Bacteria"/>
</dbReference>
<dbReference type="InterPro" id="IPR023230">
    <property type="entry name" value="Glyco_hydro_2_CS"/>
</dbReference>
<dbReference type="Proteomes" id="UP000005753">
    <property type="component" value="Chromosome"/>
</dbReference>
<reference evidence="10 11" key="1">
    <citation type="submission" date="2010-08" db="EMBL/GenBank/DDBJ databases">
        <authorList>
            <consortium name="US DOE Joint Genome Institute (JGI-PGF)"/>
            <person name="Lucas S."/>
            <person name="Copeland A."/>
            <person name="Lapidus A."/>
            <person name="Cheng J.-F."/>
            <person name="Bruce D."/>
            <person name="Goodwin L."/>
            <person name="Pitluck S."/>
            <person name="Land M.L."/>
            <person name="Hauser L."/>
            <person name="Chang Y.-J."/>
            <person name="Anderson I.J."/>
            <person name="Johnson E."/>
            <person name="Mulhopadhyay B."/>
            <person name="Kyrpides N."/>
            <person name="Woyke T.J."/>
        </authorList>
    </citation>
    <scope>NUCLEOTIDE SEQUENCE [LARGE SCALE GENOMIC DNA]</scope>
    <source>
        <strain evidence="10 11">6</strain>
    </source>
</reference>
<evidence type="ECO:0000256" key="3">
    <source>
        <dbReference type="ARBA" id="ARBA00012756"/>
    </source>
</evidence>
<dbReference type="EC" id="3.2.1.23" evidence="3 8"/>
<sequence>MKRSEQTFDYRMIADPEIFNIHTCEAHSDHRFYRTGEEALRKDDIRHAEQSSFLHSLNGLWKFSYADNYLQAVTGFEQCDYDATGWDDIPVPAHIEMQGYTSPQYVNVPYPWDGKEQLVPGQIPMEYNPTGSYLKDFLVPEEMKGERIFISFQGVESGFALWLNGEFVGYSENCFTPAEFELTEYVQDGWNRLAVRVFKWTSGSWTEGQDFFRFSGIFRDVYLYTIPEIHVRDLKILALPDEELRGGKLSLDVDFEQKGGISGELEYTLALNGLVLRKESVKLPSSGRWCGELDLEKVELWSAERPVLYDLTLVVKNEKGEIVEVVPERIGFRRFEMKDGIMCLNGKRIVFNGVNRHEFSCDRGRVPDRELTLFDVITMKKNNINAVRTSHYPNDSWLYRLCDEYGLYMIAENNMESHGSMDAYERHQISMEELVPGDRKEFLEMMLDRVNSCYQRDKNHTSILIWSVGNESCGGSVIYEMSQKFRKLDNSRLVHYEGLFHDRRYNDTSDMESQMYPSVASIREFLQEHKDKPFICCEYTHSMGNSNGGMNLYTELAEEEPRYQGGFIWDFVDQTIRTKNRYGEEFQAYGGDFDDRPSDYNFSANGILNGDRIPYAKMQEVKFLYQGIKVLVEEDRLVIRNKNLFTDTDVYTCRAFLYKEGTVQAEKELDIVVEALSEKEYPLPFEIPAEDGEYVLRVSFCLKKDTAYEKAGYEIAFGERSFVKGVGSWYALADRKPSEKTSEKGELKLVRGSVHTGVQGRDFSLLFSTVQGTLVSWKYAGKELIRRNPRPNFWRAPADNDIGCRMPQRCGIWKLASLYQDADGYPEIEEREDAVVVSIKRKLPAAGDAAVVTSYAVRADGTITVSMDLDADSSLPNIPEIGMLFGFDADYDSLRWYGEGPEETATDRRCGAKTGVWKTKVKDAVENYIVPQDTGLKTGVRWAELSCANGRGIRFEGDAMCFSALPYSPEQLETAMHPYELPPVHHTYVRCMKAQAGVGGDDSWGARPHDEDLIPSGKYHFEFRMRAI</sequence>
<evidence type="ECO:0000259" key="9">
    <source>
        <dbReference type="SMART" id="SM01038"/>
    </source>
</evidence>
<dbReference type="PANTHER" id="PTHR46323:SF2">
    <property type="entry name" value="BETA-GALACTOSIDASE"/>
    <property type="match status" value="1"/>
</dbReference>
<protein>
    <recommendedName>
        <fullName evidence="4 8">Beta-galactosidase</fullName>
        <ecNumber evidence="3 8">3.2.1.23</ecNumber>
    </recommendedName>
    <alternativeName>
        <fullName evidence="7 8">Lactase</fullName>
    </alternativeName>
</protein>
<dbReference type="InterPro" id="IPR014718">
    <property type="entry name" value="GH-type_carb-bd"/>
</dbReference>
<evidence type="ECO:0000313" key="11">
    <source>
        <dbReference type="Proteomes" id="UP000005753"/>
    </source>
</evidence>
<dbReference type="EMBL" id="CM001487">
    <property type="protein sequence ID" value="EIM57652.1"/>
    <property type="molecule type" value="Genomic_DNA"/>
</dbReference>
<reference evidence="10 11" key="2">
    <citation type="submission" date="2012-02" db="EMBL/GenBank/DDBJ databases">
        <title>Improved High-Quality Draft sequence of Eubacterium cellulosolvens 6.</title>
        <authorList>
            <consortium name="US DOE Joint Genome Institute"/>
            <person name="Lucas S."/>
            <person name="Han J."/>
            <person name="Lapidus A."/>
            <person name="Cheng J.-F."/>
            <person name="Goodwin L."/>
            <person name="Pitluck S."/>
            <person name="Peters L."/>
            <person name="Mikhailova N."/>
            <person name="Gu W."/>
            <person name="Detter J.C."/>
            <person name="Han C."/>
            <person name="Tapia R."/>
            <person name="Land M."/>
            <person name="Hauser L."/>
            <person name="Kyrpides N."/>
            <person name="Ivanova N."/>
            <person name="Pagani I."/>
            <person name="Johnson E."/>
            <person name="Mukhopadhyay B."/>
            <person name="Anderson I."/>
            <person name="Woyke T."/>
        </authorList>
    </citation>
    <scope>NUCLEOTIDE SEQUENCE [LARGE SCALE GENOMIC DNA]</scope>
    <source>
        <strain evidence="10 11">6</strain>
    </source>
</reference>
<dbReference type="STRING" id="633697.EubceDRAFT1_1877"/>
<keyword evidence="11" id="KW-1185">Reference proteome</keyword>
<dbReference type="PROSITE" id="PS00719">
    <property type="entry name" value="GLYCOSYL_HYDROL_F2_1"/>
    <property type="match status" value="1"/>
</dbReference>
<evidence type="ECO:0000313" key="10">
    <source>
        <dbReference type="EMBL" id="EIM57652.1"/>
    </source>
</evidence>
<name>I5AV29_EUBC6</name>
<dbReference type="Gene3D" id="2.60.40.10">
    <property type="entry name" value="Immunoglobulins"/>
    <property type="match status" value="2"/>
</dbReference>
<proteinExistence type="inferred from homology"/>
<comment type="catalytic activity">
    <reaction evidence="1 8">
        <text>Hydrolysis of terminal non-reducing beta-D-galactose residues in beta-D-galactosides.</text>
        <dbReference type="EC" id="3.2.1.23"/>
    </reaction>
</comment>
<dbReference type="Pfam" id="PF02837">
    <property type="entry name" value="Glyco_hydro_2_N"/>
    <property type="match status" value="1"/>
</dbReference>
<evidence type="ECO:0000256" key="4">
    <source>
        <dbReference type="ARBA" id="ARBA00013303"/>
    </source>
</evidence>
<keyword evidence="5 8" id="KW-0378">Hydrolase</keyword>
<dbReference type="Pfam" id="PF16353">
    <property type="entry name" value="LacZ_4"/>
    <property type="match status" value="1"/>
</dbReference>
<dbReference type="InterPro" id="IPR008979">
    <property type="entry name" value="Galactose-bd-like_sf"/>
</dbReference>
<dbReference type="InterPro" id="IPR006104">
    <property type="entry name" value="Glyco_hydro_2_N"/>
</dbReference>
<dbReference type="OrthoDB" id="9762066at2"/>
<comment type="similarity">
    <text evidence="2 8">Belongs to the glycosyl hydrolase 2 family.</text>
</comment>
<dbReference type="HOGENOM" id="CLU_002346_0_2_9"/>
<dbReference type="InterPro" id="IPR023232">
    <property type="entry name" value="Glyco_hydro_2_AS"/>
</dbReference>
<dbReference type="Pfam" id="PF02929">
    <property type="entry name" value="Bgal_small_N"/>
    <property type="match status" value="1"/>
</dbReference>
<dbReference type="SUPFAM" id="SSF74650">
    <property type="entry name" value="Galactose mutarotase-like"/>
    <property type="match status" value="1"/>
</dbReference>
<evidence type="ECO:0000256" key="1">
    <source>
        <dbReference type="ARBA" id="ARBA00001412"/>
    </source>
</evidence>
<dbReference type="SUPFAM" id="SSF51445">
    <property type="entry name" value="(Trans)glycosidases"/>
    <property type="match status" value="1"/>
</dbReference>
<dbReference type="InterPro" id="IPR006103">
    <property type="entry name" value="Glyco_hydro_2_cat"/>
</dbReference>
<dbReference type="InterPro" id="IPR006101">
    <property type="entry name" value="Glyco_hydro_2"/>
</dbReference>
<dbReference type="Gene3D" id="2.60.120.260">
    <property type="entry name" value="Galactose-binding domain-like"/>
    <property type="match status" value="1"/>
</dbReference>
<dbReference type="Pfam" id="PF02836">
    <property type="entry name" value="Glyco_hydro_2_C"/>
    <property type="match status" value="1"/>
</dbReference>
<dbReference type="SMART" id="SM01038">
    <property type="entry name" value="Bgal_small_N"/>
    <property type="match status" value="1"/>
</dbReference>
<evidence type="ECO:0000256" key="5">
    <source>
        <dbReference type="ARBA" id="ARBA00022801"/>
    </source>
</evidence>
<keyword evidence="6 8" id="KW-0326">Glycosidase</keyword>
<dbReference type="InterPro" id="IPR013783">
    <property type="entry name" value="Ig-like_fold"/>
</dbReference>